<keyword evidence="2" id="KW-1185">Reference proteome</keyword>
<gene>
    <name evidence="1" type="ORF">RRG08_053471</name>
</gene>
<accession>A0AAE0XN86</accession>
<feature type="non-terminal residue" evidence="1">
    <location>
        <position position="74"/>
    </location>
</feature>
<proteinExistence type="predicted"/>
<evidence type="ECO:0000313" key="2">
    <source>
        <dbReference type="Proteomes" id="UP001283361"/>
    </source>
</evidence>
<sequence>RNKSFLICLCGGGSGLKPFFACRRNFMERSMCGSSLLGTRTTGTRSRTIITYALWSSKRRPLSLNQIGGKRDEA</sequence>
<dbReference type="EMBL" id="JAWDGP010007972">
    <property type="protein sequence ID" value="KAK3698504.1"/>
    <property type="molecule type" value="Genomic_DNA"/>
</dbReference>
<comment type="caution">
    <text evidence="1">The sequence shown here is derived from an EMBL/GenBank/DDBJ whole genome shotgun (WGS) entry which is preliminary data.</text>
</comment>
<dbReference type="Proteomes" id="UP001283361">
    <property type="component" value="Unassembled WGS sequence"/>
</dbReference>
<name>A0AAE0XN86_9GAST</name>
<reference evidence="1" key="1">
    <citation type="journal article" date="2023" name="G3 (Bethesda)">
        <title>A reference genome for the long-term kleptoplast-retaining sea slug Elysia crispata morphotype clarki.</title>
        <authorList>
            <person name="Eastman K.E."/>
            <person name="Pendleton A.L."/>
            <person name="Shaikh M.A."/>
            <person name="Suttiyut T."/>
            <person name="Ogas R."/>
            <person name="Tomko P."/>
            <person name="Gavelis G."/>
            <person name="Widhalm J.R."/>
            <person name="Wisecaver J.H."/>
        </authorList>
    </citation>
    <scope>NUCLEOTIDE SEQUENCE</scope>
    <source>
        <strain evidence="1">ECLA1</strain>
    </source>
</reference>
<organism evidence="1 2">
    <name type="scientific">Elysia crispata</name>
    <name type="common">lettuce slug</name>
    <dbReference type="NCBI Taxonomy" id="231223"/>
    <lineage>
        <taxon>Eukaryota</taxon>
        <taxon>Metazoa</taxon>
        <taxon>Spiralia</taxon>
        <taxon>Lophotrochozoa</taxon>
        <taxon>Mollusca</taxon>
        <taxon>Gastropoda</taxon>
        <taxon>Heterobranchia</taxon>
        <taxon>Euthyneura</taxon>
        <taxon>Panpulmonata</taxon>
        <taxon>Sacoglossa</taxon>
        <taxon>Placobranchoidea</taxon>
        <taxon>Plakobranchidae</taxon>
        <taxon>Elysia</taxon>
    </lineage>
</organism>
<protein>
    <submittedName>
        <fullName evidence="1">Uncharacterized protein</fullName>
    </submittedName>
</protein>
<evidence type="ECO:0000313" key="1">
    <source>
        <dbReference type="EMBL" id="KAK3698504.1"/>
    </source>
</evidence>
<dbReference type="AlphaFoldDB" id="A0AAE0XN86"/>